<dbReference type="RefSeq" id="WP_418890554.1">
    <property type="nucleotide sequence ID" value="NZ_JBEUWX010000002.1"/>
</dbReference>
<comment type="caution">
    <text evidence="2">The sequence shown here is derived from an EMBL/GenBank/DDBJ whole genome shotgun (WGS) entry which is preliminary data.</text>
</comment>
<dbReference type="PANTHER" id="PTHR40112:SF1">
    <property type="entry name" value="H2HPP ISOMERASE"/>
    <property type="match status" value="1"/>
</dbReference>
<name>A0ABV4UEV3_9RHOO</name>
<evidence type="ECO:0000313" key="2">
    <source>
        <dbReference type="EMBL" id="MFA9949424.1"/>
    </source>
</evidence>
<dbReference type="Proteomes" id="UP001574673">
    <property type="component" value="Unassembled WGS sequence"/>
</dbReference>
<dbReference type="PIRSF" id="PIRSF029883">
    <property type="entry name" value="KdgF"/>
    <property type="match status" value="1"/>
</dbReference>
<dbReference type="SUPFAM" id="SSF51182">
    <property type="entry name" value="RmlC-like cupins"/>
    <property type="match status" value="1"/>
</dbReference>
<reference evidence="3" key="1">
    <citation type="submission" date="2024-06" db="EMBL/GenBank/DDBJ databases">
        <title>Radixoralia hellwigii gen. nov., sp nov., isolated from a root canal in the human oral cavity.</title>
        <authorList>
            <person name="Bartsch S."/>
            <person name="Wittmer A."/>
            <person name="Schulz A.-K."/>
            <person name="Neumann-Schaal M."/>
            <person name="Wolf J."/>
            <person name="Gronow S."/>
            <person name="Tennert C."/>
            <person name="Haecker G."/>
            <person name="Cieplik F."/>
            <person name="Al-Ahmad A."/>
        </authorList>
    </citation>
    <scope>NUCLEOTIDE SEQUENCE [LARGE SCALE GENOMIC DNA]</scope>
    <source>
        <strain evidence="3">Wk13</strain>
    </source>
</reference>
<accession>A0ABV4UEV3</accession>
<dbReference type="InterPro" id="IPR011051">
    <property type="entry name" value="RmlC_Cupin_sf"/>
</dbReference>
<keyword evidence="3" id="KW-1185">Reference proteome</keyword>
<evidence type="ECO:0000313" key="3">
    <source>
        <dbReference type="Proteomes" id="UP001574673"/>
    </source>
</evidence>
<evidence type="ECO:0000259" key="1">
    <source>
        <dbReference type="Pfam" id="PF07883"/>
    </source>
</evidence>
<dbReference type="PANTHER" id="PTHR40112">
    <property type="entry name" value="H2HPP ISOMERASE"/>
    <property type="match status" value="1"/>
</dbReference>
<dbReference type="CDD" id="cd02238">
    <property type="entry name" value="cupin_KdgF"/>
    <property type="match status" value="1"/>
</dbReference>
<dbReference type="InterPro" id="IPR052535">
    <property type="entry name" value="Bacilysin_H2HPP_isomerase"/>
</dbReference>
<proteinExistence type="predicted"/>
<dbReference type="Gene3D" id="2.60.120.10">
    <property type="entry name" value="Jelly Rolls"/>
    <property type="match status" value="1"/>
</dbReference>
<dbReference type="EMBL" id="JBEUWX010000002">
    <property type="protein sequence ID" value="MFA9949424.1"/>
    <property type="molecule type" value="Genomic_DNA"/>
</dbReference>
<dbReference type="InterPro" id="IPR013096">
    <property type="entry name" value="Cupin_2"/>
</dbReference>
<sequence>MNETLNTPLFFPDAALTTETLVAGKVSRKIRAHGGGLMIVEIFLQQGAVGDVHHHPHEQICYCLEGEFEFLLDGRRHLLKAGDSVYVPPSVPHGATCLVEGRLLDIFTPQREDFLGKKP</sequence>
<gene>
    <name evidence="2" type="ORF">ABCS64_03625</name>
</gene>
<dbReference type="InterPro" id="IPR014710">
    <property type="entry name" value="RmlC-like_jellyroll"/>
</dbReference>
<dbReference type="Pfam" id="PF07883">
    <property type="entry name" value="Cupin_2"/>
    <property type="match status" value="1"/>
</dbReference>
<feature type="domain" description="Cupin type-2" evidence="1">
    <location>
        <begin position="44"/>
        <end position="100"/>
    </location>
</feature>
<protein>
    <submittedName>
        <fullName evidence="2">Cupin domain-containing protein</fullName>
    </submittedName>
</protein>
<dbReference type="InterPro" id="IPR025499">
    <property type="entry name" value="KdgF"/>
</dbReference>
<organism evidence="2 3">
    <name type="scientific">Dentiradicibacter hellwigii</name>
    <dbReference type="NCBI Taxonomy" id="3149053"/>
    <lineage>
        <taxon>Bacteria</taxon>
        <taxon>Pseudomonadati</taxon>
        <taxon>Pseudomonadota</taxon>
        <taxon>Betaproteobacteria</taxon>
        <taxon>Rhodocyclales</taxon>
        <taxon>Rhodocyclaceae</taxon>
        <taxon>Dentiradicibacter</taxon>
    </lineage>
</organism>